<dbReference type="Proteomes" id="UP000248349">
    <property type="component" value="Unassembled WGS sequence"/>
</dbReference>
<dbReference type="OrthoDB" id="10524077at2759"/>
<sequence length="161" mass="17757">MTSPTEGLIEVSSDYSTPEPIFNDTASTLTIPISSPREGSGLSPLEQTAECVDEYDHGDKIDTTDNTISEPLEAVEPFGCMSNDTSCHSAGNIIRIVFSSREGLDGRKEFLVFRLDWISEEELQAIPQLNDHYTRVSSYAKRARSASVSSRESMSKKPRSC</sequence>
<accession>A0A318ZHG8</accession>
<dbReference type="AlphaFoldDB" id="A0A318ZHG8"/>
<evidence type="ECO:0000256" key="1">
    <source>
        <dbReference type="SAM" id="MobiDB-lite"/>
    </source>
</evidence>
<dbReference type="EMBL" id="KZ821227">
    <property type="protein sequence ID" value="PYH46385.1"/>
    <property type="molecule type" value="Genomic_DNA"/>
</dbReference>
<feature type="region of interest" description="Disordered" evidence="1">
    <location>
        <begin position="1"/>
        <end position="20"/>
    </location>
</feature>
<proteinExistence type="predicted"/>
<feature type="compositionally biased region" description="Low complexity" evidence="1">
    <location>
        <begin position="138"/>
        <end position="152"/>
    </location>
</feature>
<keyword evidence="3" id="KW-1185">Reference proteome</keyword>
<name>A0A318ZHG8_9EURO</name>
<reference evidence="2 3" key="1">
    <citation type="submission" date="2016-12" db="EMBL/GenBank/DDBJ databases">
        <title>The genomes of Aspergillus section Nigri reveals drivers in fungal speciation.</title>
        <authorList>
            <consortium name="DOE Joint Genome Institute"/>
            <person name="Vesth T.C."/>
            <person name="Nybo J."/>
            <person name="Theobald S."/>
            <person name="Brandl J."/>
            <person name="Frisvad J.C."/>
            <person name="Nielsen K.F."/>
            <person name="Lyhne E.K."/>
            <person name="Kogle M.E."/>
            <person name="Kuo A."/>
            <person name="Riley R."/>
            <person name="Clum A."/>
            <person name="Nolan M."/>
            <person name="Lipzen A."/>
            <person name="Salamov A."/>
            <person name="Henrissat B."/>
            <person name="Wiebenga A."/>
            <person name="De Vries R.P."/>
            <person name="Grigoriev I.V."/>
            <person name="Mortensen U.H."/>
            <person name="Andersen M.R."/>
            <person name="Baker S.E."/>
        </authorList>
    </citation>
    <scope>NUCLEOTIDE SEQUENCE [LARGE SCALE GENOMIC DNA]</scope>
    <source>
        <strain evidence="2 3">JOP 1030-1</strain>
    </source>
</reference>
<organism evidence="2 3">
    <name type="scientific">Aspergillus saccharolyticus JOP 1030-1</name>
    <dbReference type="NCBI Taxonomy" id="1450539"/>
    <lineage>
        <taxon>Eukaryota</taxon>
        <taxon>Fungi</taxon>
        <taxon>Dikarya</taxon>
        <taxon>Ascomycota</taxon>
        <taxon>Pezizomycotina</taxon>
        <taxon>Eurotiomycetes</taxon>
        <taxon>Eurotiomycetidae</taxon>
        <taxon>Eurotiales</taxon>
        <taxon>Aspergillaceae</taxon>
        <taxon>Aspergillus</taxon>
        <taxon>Aspergillus subgen. Circumdati</taxon>
    </lineage>
</organism>
<feature type="region of interest" description="Disordered" evidence="1">
    <location>
        <begin position="138"/>
        <end position="161"/>
    </location>
</feature>
<protein>
    <submittedName>
        <fullName evidence="2">Uncharacterized protein</fullName>
    </submittedName>
</protein>
<gene>
    <name evidence="2" type="ORF">BP01DRAFT_355419</name>
</gene>
<evidence type="ECO:0000313" key="2">
    <source>
        <dbReference type="EMBL" id="PYH46385.1"/>
    </source>
</evidence>
<dbReference type="RefSeq" id="XP_025432367.1">
    <property type="nucleotide sequence ID" value="XM_025574683.1"/>
</dbReference>
<dbReference type="GeneID" id="37075911"/>
<evidence type="ECO:0000313" key="3">
    <source>
        <dbReference type="Proteomes" id="UP000248349"/>
    </source>
</evidence>